<feature type="non-terminal residue" evidence="1">
    <location>
        <position position="1"/>
    </location>
</feature>
<sequence length="70" mass="8065">KNSSPKSKEYILTPYAKPDSLVSVCRTYCIAEVRNKGRALRTLEFSVCRTEFRCFDSDRGRHCKLTELCS</sequence>
<name>A0A061RYF6_9CHLO</name>
<organism evidence="1">
    <name type="scientific">Tetraselmis sp. GSL018</name>
    <dbReference type="NCBI Taxonomy" id="582737"/>
    <lineage>
        <taxon>Eukaryota</taxon>
        <taxon>Viridiplantae</taxon>
        <taxon>Chlorophyta</taxon>
        <taxon>core chlorophytes</taxon>
        <taxon>Chlorodendrophyceae</taxon>
        <taxon>Chlorodendrales</taxon>
        <taxon>Chlorodendraceae</taxon>
        <taxon>Tetraselmis</taxon>
    </lineage>
</organism>
<accession>A0A061RYF6</accession>
<dbReference type="AlphaFoldDB" id="A0A061RYF6"/>
<protein>
    <submittedName>
        <fullName evidence="1">Uncharacterized protein</fullName>
    </submittedName>
</protein>
<evidence type="ECO:0000313" key="1">
    <source>
        <dbReference type="EMBL" id="JAC75799.1"/>
    </source>
</evidence>
<reference evidence="1" key="1">
    <citation type="submission" date="2014-05" db="EMBL/GenBank/DDBJ databases">
        <title>The transcriptome of the halophilic microalga Tetraselmis sp. GSL018 isolated from the Great Salt Lake, Utah.</title>
        <authorList>
            <person name="Jinkerson R.E."/>
            <person name="D'Adamo S."/>
            <person name="Posewitz M.C."/>
        </authorList>
    </citation>
    <scope>NUCLEOTIDE SEQUENCE</scope>
    <source>
        <strain evidence="1">GSL018</strain>
    </source>
</reference>
<dbReference type="EMBL" id="GBEZ01009818">
    <property type="protein sequence ID" value="JAC75799.1"/>
    <property type="molecule type" value="Transcribed_RNA"/>
</dbReference>
<proteinExistence type="predicted"/>
<gene>
    <name evidence="1" type="ORF">TSPGSL018_22040</name>
</gene>